<proteinExistence type="predicted"/>
<dbReference type="AlphaFoldDB" id="A0A318XQ85"/>
<comment type="caution">
    <text evidence="6">The sequence shown here is derived from an EMBL/GenBank/DDBJ whole genome shotgun (WGS) entry which is preliminary data.</text>
</comment>
<dbReference type="PANTHER" id="PTHR37306:SF1">
    <property type="entry name" value="COLICIN V PRODUCTION PROTEIN"/>
    <property type="match status" value="1"/>
</dbReference>
<dbReference type="OrthoDB" id="2086606at2"/>
<dbReference type="RefSeq" id="WP_110460734.1">
    <property type="nucleotide sequence ID" value="NZ_QKMR01000003.1"/>
</dbReference>
<accession>A0A318XQ85</accession>
<organism evidence="6 7">
    <name type="scientific">Ruminiclostridium sufflavum DSM 19573</name>
    <dbReference type="NCBI Taxonomy" id="1121337"/>
    <lineage>
        <taxon>Bacteria</taxon>
        <taxon>Bacillati</taxon>
        <taxon>Bacillota</taxon>
        <taxon>Clostridia</taxon>
        <taxon>Eubacteriales</taxon>
        <taxon>Oscillospiraceae</taxon>
        <taxon>Ruminiclostridium</taxon>
    </lineage>
</organism>
<feature type="transmembrane region" description="Helical" evidence="5">
    <location>
        <begin position="171"/>
        <end position="196"/>
    </location>
</feature>
<keyword evidence="4 5" id="KW-0472">Membrane</keyword>
<comment type="subcellular location">
    <subcellularLocation>
        <location evidence="1">Membrane</location>
        <topology evidence="1">Multi-pass membrane protein</topology>
    </subcellularLocation>
</comment>
<evidence type="ECO:0000256" key="2">
    <source>
        <dbReference type="ARBA" id="ARBA00022692"/>
    </source>
</evidence>
<dbReference type="GO" id="GO:0009403">
    <property type="term" value="P:toxin biosynthetic process"/>
    <property type="evidence" value="ECO:0007669"/>
    <property type="project" value="InterPro"/>
</dbReference>
<dbReference type="Pfam" id="PF02674">
    <property type="entry name" value="Colicin_V"/>
    <property type="match status" value="2"/>
</dbReference>
<keyword evidence="2 5" id="KW-0812">Transmembrane</keyword>
<evidence type="ECO:0000313" key="6">
    <source>
        <dbReference type="EMBL" id="PYG89438.1"/>
    </source>
</evidence>
<dbReference type="Proteomes" id="UP000248132">
    <property type="component" value="Unassembled WGS sequence"/>
</dbReference>
<dbReference type="PANTHER" id="PTHR37306">
    <property type="entry name" value="COLICIN V PRODUCTION PROTEIN"/>
    <property type="match status" value="1"/>
</dbReference>
<dbReference type="GO" id="GO:0016020">
    <property type="term" value="C:membrane"/>
    <property type="evidence" value="ECO:0007669"/>
    <property type="project" value="UniProtKB-SubCell"/>
</dbReference>
<evidence type="ECO:0000256" key="3">
    <source>
        <dbReference type="ARBA" id="ARBA00022989"/>
    </source>
</evidence>
<evidence type="ECO:0000256" key="4">
    <source>
        <dbReference type="ARBA" id="ARBA00023136"/>
    </source>
</evidence>
<protein>
    <submittedName>
        <fullName evidence="6">Colicin V production protein</fullName>
    </submittedName>
</protein>
<name>A0A318XQ85_9FIRM</name>
<sequence length="233" mass="25478">MNWTDIAVFIIIAGFMVIGLKNGFLYSVFRLVSYVLSVIFAIKFYPVISDILQQTVLFTNIKAAVISGIVKGRAGDAAVFNGDSARTAIIDGLKLPAFIKESINNKIIGQDIFGVNKIMDMIGSEIAMLVINILSVILIYVIIRCALALIKVVIKTISRLPVFKQLDKTGGIVLGAIEGILAIYILCAVLVLFSAFPKFGPAIESIEGSKFANYFYQNNFIVSWIAPEEELNS</sequence>
<keyword evidence="7" id="KW-1185">Reference proteome</keyword>
<evidence type="ECO:0000256" key="1">
    <source>
        <dbReference type="ARBA" id="ARBA00004141"/>
    </source>
</evidence>
<feature type="transmembrane region" description="Helical" evidence="5">
    <location>
        <begin position="31"/>
        <end position="48"/>
    </location>
</feature>
<dbReference type="InterPro" id="IPR003825">
    <property type="entry name" value="Colicin-V_CvpA"/>
</dbReference>
<feature type="transmembrane region" description="Helical" evidence="5">
    <location>
        <begin position="126"/>
        <end position="150"/>
    </location>
</feature>
<dbReference type="EMBL" id="QKMR01000003">
    <property type="protein sequence ID" value="PYG89438.1"/>
    <property type="molecule type" value="Genomic_DNA"/>
</dbReference>
<evidence type="ECO:0000256" key="5">
    <source>
        <dbReference type="SAM" id="Phobius"/>
    </source>
</evidence>
<gene>
    <name evidence="6" type="ORF">LY28_00657</name>
</gene>
<evidence type="ECO:0000313" key="7">
    <source>
        <dbReference type="Proteomes" id="UP000248132"/>
    </source>
</evidence>
<feature type="transmembrane region" description="Helical" evidence="5">
    <location>
        <begin position="6"/>
        <end position="24"/>
    </location>
</feature>
<reference evidence="6 7" key="1">
    <citation type="submission" date="2018-06" db="EMBL/GenBank/DDBJ databases">
        <title>Genomic Encyclopedia of Type Strains, Phase I: the one thousand microbial genomes (KMG-I) project.</title>
        <authorList>
            <person name="Kyrpides N."/>
        </authorList>
    </citation>
    <scope>NUCLEOTIDE SEQUENCE [LARGE SCALE GENOMIC DNA]</scope>
    <source>
        <strain evidence="6 7">DSM 19573</strain>
    </source>
</reference>
<keyword evidence="3 5" id="KW-1133">Transmembrane helix</keyword>